<sequence length="148" mass="16916">RRRYRKMNRKTIFCFLTALIMIFVLAGCGGRNSGGNIDNVQIPDWKPSEIYSDSDIEAAFQTVKDYFGNEFDGCTLTKLTYPGDTYADEFYEWAEQYDADEAIVILSSFDVDSSGGDGSLNPDSTYDDWKWILIRNDSGNWEHVDHGY</sequence>
<comment type="caution">
    <text evidence="2">The sequence shown here is derived from an EMBL/GenBank/DDBJ whole genome shotgun (WGS) entry which is preliminary data.</text>
</comment>
<keyword evidence="3" id="KW-1185">Reference proteome</keyword>
<dbReference type="AlphaFoldDB" id="B7AMW3"/>
<dbReference type="Proteomes" id="UP000003136">
    <property type="component" value="Unassembled WGS sequence"/>
</dbReference>
<evidence type="ECO:0000313" key="3">
    <source>
        <dbReference type="Proteomes" id="UP000003136"/>
    </source>
</evidence>
<keyword evidence="1" id="KW-0732">Signal</keyword>
<evidence type="ECO:0000256" key="1">
    <source>
        <dbReference type="SAM" id="SignalP"/>
    </source>
</evidence>
<feature type="chain" id="PRO_5002853797" description="DUF4829 domain-containing protein" evidence="1">
    <location>
        <begin position="27"/>
        <end position="148"/>
    </location>
</feature>
<evidence type="ECO:0008006" key="4">
    <source>
        <dbReference type="Google" id="ProtNLM"/>
    </source>
</evidence>
<gene>
    <name evidence="2" type="ORF">BACPEC_00015</name>
</gene>
<name>B7AMW3_9FIRM</name>
<protein>
    <recommendedName>
        <fullName evidence="4">DUF4829 domain-containing protein</fullName>
    </recommendedName>
</protein>
<dbReference type="STRING" id="483218.BACPEC_00015"/>
<dbReference type="eggNOG" id="ENOG5032UWH">
    <property type="taxonomic scope" value="Bacteria"/>
</dbReference>
<proteinExistence type="predicted"/>
<accession>B7AMW3</accession>
<dbReference type="HOGENOM" id="CLU_1753436_0_0_9"/>
<feature type="signal peptide" evidence="1">
    <location>
        <begin position="1"/>
        <end position="26"/>
    </location>
</feature>
<feature type="non-terminal residue" evidence="2">
    <location>
        <position position="1"/>
    </location>
</feature>
<reference evidence="2 3" key="2">
    <citation type="submission" date="2008-11" db="EMBL/GenBank/DDBJ databases">
        <authorList>
            <person name="Fulton L."/>
            <person name="Clifton S."/>
            <person name="Fulton B."/>
            <person name="Xu J."/>
            <person name="Minx P."/>
            <person name="Pepin K.H."/>
            <person name="Johnson M."/>
            <person name="Bhonagiri V."/>
            <person name="Nash W.E."/>
            <person name="Mardis E.R."/>
            <person name="Wilson R.K."/>
        </authorList>
    </citation>
    <scope>NUCLEOTIDE SEQUENCE [LARGE SCALE GENOMIC DNA]</scope>
    <source>
        <strain evidence="2 3">ATCC 43243</strain>
    </source>
</reference>
<dbReference type="EMBL" id="ABVQ01000011">
    <property type="protein sequence ID" value="EEC58944.1"/>
    <property type="molecule type" value="Genomic_DNA"/>
</dbReference>
<organism evidence="2 3">
    <name type="scientific">[Bacteroides] pectinophilus ATCC 43243</name>
    <dbReference type="NCBI Taxonomy" id="483218"/>
    <lineage>
        <taxon>Bacteria</taxon>
        <taxon>Bacillati</taxon>
        <taxon>Bacillota</taxon>
        <taxon>Clostridia</taxon>
        <taxon>Eubacteriales</taxon>
    </lineage>
</organism>
<reference evidence="2 3" key="1">
    <citation type="submission" date="2008-11" db="EMBL/GenBank/DDBJ databases">
        <title>Draft genome sequence of Bacteroides pectinophilus (ATCC 43243).</title>
        <authorList>
            <person name="Sudarsanam P."/>
            <person name="Ley R."/>
            <person name="Guruge J."/>
            <person name="Turnbaugh P.J."/>
            <person name="Mahowald M."/>
            <person name="Liep D."/>
            <person name="Gordon J."/>
        </authorList>
    </citation>
    <scope>NUCLEOTIDE SEQUENCE [LARGE SCALE GENOMIC DNA]</scope>
    <source>
        <strain evidence="2 3">ATCC 43243</strain>
    </source>
</reference>
<evidence type="ECO:0000313" key="2">
    <source>
        <dbReference type="EMBL" id="EEC58944.1"/>
    </source>
</evidence>